<name>A0A822Z053_NELNU</name>
<accession>A0A822Z053</accession>
<feature type="compositionally biased region" description="Basic residues" evidence="1">
    <location>
        <begin position="209"/>
        <end position="221"/>
    </location>
</feature>
<sequence length="221" mass="24688">MWKTQVKPQARQLEGNKLLLIFSSETEATGALLSASGKAWFIASRITLSRWSSLGCSDRQAIGYGHWWVRVFGVPLHAWCTAVFKEIGDAAGGFIEADPSNLSWSKLDSLRLLIWSRSVYDVPKFVGLEILGTSYVLRLEVEDGDSKTGKRNSASDPLNGEWLREGATCDTERLCRFSGVGDRRSDQPTSAVIRGAQRPPPISKENGGPKRRRRRRCKRIH</sequence>
<dbReference type="PANTHER" id="PTHR34427">
    <property type="entry name" value="DUF4283 DOMAIN PROTEIN"/>
    <property type="match status" value="1"/>
</dbReference>
<comment type="caution">
    <text evidence="2">The sequence shown here is derived from an EMBL/GenBank/DDBJ whole genome shotgun (WGS) entry which is preliminary data.</text>
</comment>
<evidence type="ECO:0000313" key="3">
    <source>
        <dbReference type="Proteomes" id="UP000607653"/>
    </source>
</evidence>
<evidence type="ECO:0008006" key="4">
    <source>
        <dbReference type="Google" id="ProtNLM"/>
    </source>
</evidence>
<dbReference type="PANTHER" id="PTHR34427:SF5">
    <property type="entry name" value="DUF4283 DOMAIN-CONTAINING PROTEIN"/>
    <property type="match status" value="1"/>
</dbReference>
<dbReference type="EMBL" id="DUZY01000005">
    <property type="protein sequence ID" value="DAD39734.1"/>
    <property type="molecule type" value="Genomic_DNA"/>
</dbReference>
<proteinExistence type="predicted"/>
<reference evidence="2 3" key="1">
    <citation type="journal article" date="2020" name="Mol. Biol. Evol.">
        <title>Distinct Expression and Methylation Patterns for Genes with Different Fates following a Single Whole-Genome Duplication in Flowering Plants.</title>
        <authorList>
            <person name="Shi T."/>
            <person name="Rahmani R.S."/>
            <person name="Gugger P.F."/>
            <person name="Wang M."/>
            <person name="Li H."/>
            <person name="Zhang Y."/>
            <person name="Li Z."/>
            <person name="Wang Q."/>
            <person name="Van de Peer Y."/>
            <person name="Marchal K."/>
            <person name="Chen J."/>
        </authorList>
    </citation>
    <scope>NUCLEOTIDE SEQUENCE [LARGE SCALE GENOMIC DNA]</scope>
    <source>
        <tissue evidence="2">Leaf</tissue>
    </source>
</reference>
<evidence type="ECO:0000313" key="2">
    <source>
        <dbReference type="EMBL" id="DAD39734.1"/>
    </source>
</evidence>
<organism evidence="2 3">
    <name type="scientific">Nelumbo nucifera</name>
    <name type="common">Sacred lotus</name>
    <dbReference type="NCBI Taxonomy" id="4432"/>
    <lineage>
        <taxon>Eukaryota</taxon>
        <taxon>Viridiplantae</taxon>
        <taxon>Streptophyta</taxon>
        <taxon>Embryophyta</taxon>
        <taxon>Tracheophyta</taxon>
        <taxon>Spermatophyta</taxon>
        <taxon>Magnoliopsida</taxon>
        <taxon>Proteales</taxon>
        <taxon>Nelumbonaceae</taxon>
        <taxon>Nelumbo</taxon>
    </lineage>
</organism>
<keyword evidence="3" id="KW-1185">Reference proteome</keyword>
<dbReference type="AlphaFoldDB" id="A0A822Z053"/>
<feature type="region of interest" description="Disordered" evidence="1">
    <location>
        <begin position="180"/>
        <end position="221"/>
    </location>
</feature>
<gene>
    <name evidence="2" type="ORF">HUJ06_014057</name>
</gene>
<dbReference type="Proteomes" id="UP000607653">
    <property type="component" value="Unassembled WGS sequence"/>
</dbReference>
<protein>
    <recommendedName>
        <fullName evidence="4">DUF4283 domain-containing protein</fullName>
    </recommendedName>
</protein>
<evidence type="ECO:0000256" key="1">
    <source>
        <dbReference type="SAM" id="MobiDB-lite"/>
    </source>
</evidence>